<proteinExistence type="predicted"/>
<accession>A0AAE8W359</accession>
<feature type="compositionally biased region" description="Acidic residues" evidence="1">
    <location>
        <begin position="44"/>
        <end position="61"/>
    </location>
</feature>
<dbReference type="AlphaFoldDB" id="A0AAE8W359"/>
<evidence type="ECO:0000256" key="1">
    <source>
        <dbReference type="SAM" id="MobiDB-lite"/>
    </source>
</evidence>
<sequence>MYNREVIEACPHCDHHGLKETVHPETGATAMRRCVHPVEIPDQLQDEEPNWWDDAPDPADV</sequence>
<gene>
    <name evidence="2" type="ORF">Sipo8835_14220</name>
</gene>
<comment type="caution">
    <text evidence="2">The sequence shown here is derived from an EMBL/GenBank/DDBJ whole genome shotgun (WGS) entry which is preliminary data.</text>
</comment>
<evidence type="ECO:0000313" key="2">
    <source>
        <dbReference type="EMBL" id="TQE34823.1"/>
    </source>
</evidence>
<name>A0AAE8W359_9ACTN</name>
<feature type="region of interest" description="Disordered" evidence="1">
    <location>
        <begin position="40"/>
        <end position="61"/>
    </location>
</feature>
<reference evidence="2 3" key="1">
    <citation type="submission" date="2019-03" db="EMBL/GenBank/DDBJ databases">
        <title>Comparative genomic analyses of the sweetpotato soil rot pathogen, Streptomyces ipomoeae.</title>
        <authorList>
            <person name="Ruschel Soares N."/>
            <person name="Badger J.H."/>
            <person name="Huguet-Tapia J.C."/>
            <person name="Clark C.A."/>
            <person name="Pettis G.S."/>
        </authorList>
    </citation>
    <scope>NUCLEOTIDE SEQUENCE [LARGE SCALE GENOMIC DNA]</scope>
    <source>
        <strain evidence="2 3">88-35</strain>
    </source>
</reference>
<dbReference type="EMBL" id="SPAZ01000121">
    <property type="protein sequence ID" value="TQE34823.1"/>
    <property type="molecule type" value="Genomic_DNA"/>
</dbReference>
<protein>
    <submittedName>
        <fullName evidence="2">Uncharacterized protein</fullName>
    </submittedName>
</protein>
<organism evidence="2 3">
    <name type="scientific">Streptomyces ipomoeae</name>
    <dbReference type="NCBI Taxonomy" id="103232"/>
    <lineage>
        <taxon>Bacteria</taxon>
        <taxon>Bacillati</taxon>
        <taxon>Actinomycetota</taxon>
        <taxon>Actinomycetes</taxon>
        <taxon>Kitasatosporales</taxon>
        <taxon>Streptomycetaceae</taxon>
        <taxon>Streptomyces</taxon>
    </lineage>
</organism>
<dbReference type="Proteomes" id="UP000318720">
    <property type="component" value="Unassembled WGS sequence"/>
</dbReference>
<evidence type="ECO:0000313" key="3">
    <source>
        <dbReference type="Proteomes" id="UP000318720"/>
    </source>
</evidence>